<name>A0A3S9YCM1_9ACTN</name>
<evidence type="ECO:0000313" key="1">
    <source>
        <dbReference type="EMBL" id="AZS72756.1"/>
    </source>
</evidence>
<organism evidence="1 2">
    <name type="scientific">Streptomyces lydicus</name>
    <dbReference type="NCBI Taxonomy" id="47763"/>
    <lineage>
        <taxon>Bacteria</taxon>
        <taxon>Bacillati</taxon>
        <taxon>Actinomycetota</taxon>
        <taxon>Actinomycetes</taxon>
        <taxon>Kitasatosporales</taxon>
        <taxon>Streptomycetaceae</taxon>
        <taxon>Streptomyces</taxon>
    </lineage>
</organism>
<dbReference type="AlphaFoldDB" id="A0A3S9YCM1"/>
<evidence type="ECO:0008006" key="3">
    <source>
        <dbReference type="Google" id="ProtNLM"/>
    </source>
</evidence>
<protein>
    <recommendedName>
        <fullName evidence="3">CdiI immunity protein domain-containing protein</fullName>
    </recommendedName>
</protein>
<dbReference type="Proteomes" id="UP000275579">
    <property type="component" value="Chromosome"/>
</dbReference>
<accession>A0A3S9YCM1</accession>
<proteinExistence type="predicted"/>
<dbReference type="EMBL" id="CP029042">
    <property type="protein sequence ID" value="AZS72756.1"/>
    <property type="molecule type" value="Genomic_DNA"/>
</dbReference>
<reference evidence="1 2" key="1">
    <citation type="submission" date="2018-04" db="EMBL/GenBank/DDBJ databases">
        <title>Complete genome sequences of Streptomyces lydicus strain WYEC and characterization of antagonistic properties of biological control agents.</title>
        <authorList>
            <person name="Mariita R.M."/>
            <person name="Sello J.K."/>
        </authorList>
    </citation>
    <scope>NUCLEOTIDE SEQUENCE [LARGE SCALE GENOMIC DNA]</scope>
    <source>
        <strain evidence="1 2">WYEC 108</strain>
    </source>
</reference>
<evidence type="ECO:0000313" key="2">
    <source>
        <dbReference type="Proteomes" id="UP000275579"/>
    </source>
</evidence>
<sequence length="113" mass="13433">MRVAMASMRWTAWQIPGWRDDAWLREFYRNAFHPELIDDIAGWKPNATGDSEHARRLRASLEYLLEQQPADIDTWANITDYYFPSEGELYGFLLQVYDYFYGDREEEPYTPGP</sequence>
<gene>
    <name evidence="1" type="ORF">DDE74_18915</name>
</gene>